<feature type="non-terminal residue" evidence="1">
    <location>
        <position position="238"/>
    </location>
</feature>
<organism evidence="1 2">
    <name type="scientific">Pogonophryne albipinna</name>
    <dbReference type="NCBI Taxonomy" id="1090488"/>
    <lineage>
        <taxon>Eukaryota</taxon>
        <taxon>Metazoa</taxon>
        <taxon>Chordata</taxon>
        <taxon>Craniata</taxon>
        <taxon>Vertebrata</taxon>
        <taxon>Euteleostomi</taxon>
        <taxon>Actinopterygii</taxon>
        <taxon>Neopterygii</taxon>
        <taxon>Teleostei</taxon>
        <taxon>Neoteleostei</taxon>
        <taxon>Acanthomorphata</taxon>
        <taxon>Eupercaria</taxon>
        <taxon>Perciformes</taxon>
        <taxon>Notothenioidei</taxon>
        <taxon>Pogonophryne</taxon>
    </lineage>
</organism>
<dbReference type="GO" id="GO:0007127">
    <property type="term" value="P:meiosis I"/>
    <property type="evidence" value="ECO:0007669"/>
    <property type="project" value="TreeGrafter"/>
</dbReference>
<dbReference type="PANTHER" id="PTHR12044">
    <property type="entry name" value="BCL2 INTERACTING MEDIATOR OF CELL DEATH"/>
    <property type="match status" value="1"/>
</dbReference>
<evidence type="ECO:0000313" key="2">
    <source>
        <dbReference type="Proteomes" id="UP001219934"/>
    </source>
</evidence>
<dbReference type="AlphaFoldDB" id="A0AAD6A9I1"/>
<sequence>VQKSISWSLDEAVQRLLVQKRNTDNLSLVSLLRLLQALLDADLEPEVVSLTSGPSLVGPRPLGVEDGSLYPLGTRGAQCLSTALSGLLLQVFIHRGGFIHESGFKHELLLRASVNCLGSLLGFLQRRSPSTAKFVVCQQWNRFLVYCLLSSGESYRLHPVHGSSAAVLWEPDLLRMMEAVEWRGVKELSEEATQSLRLLLTQTLRSVLQPPLTEEQKQRVKNVIKSLALHTPPNLPSK</sequence>
<dbReference type="Proteomes" id="UP001219934">
    <property type="component" value="Unassembled WGS sequence"/>
</dbReference>
<gene>
    <name evidence="1" type="ORF">JOQ06_016405</name>
</gene>
<dbReference type="InterPro" id="IPR052133">
    <property type="entry name" value="Immune_Signaling-Apoptosis_Reg"/>
</dbReference>
<protein>
    <submittedName>
        <fullName evidence="1">Uncharacterized protein</fullName>
    </submittedName>
</protein>
<comment type="caution">
    <text evidence="1">The sequence shown here is derived from an EMBL/GenBank/DDBJ whole genome shotgun (WGS) entry which is preliminary data.</text>
</comment>
<accession>A0AAD6A9I1</accession>
<keyword evidence="2" id="KW-1185">Reference proteome</keyword>
<reference evidence="1" key="1">
    <citation type="submission" date="2022-11" db="EMBL/GenBank/DDBJ databases">
        <title>Chromosome-level genome of Pogonophryne albipinna.</title>
        <authorList>
            <person name="Jo E."/>
        </authorList>
    </citation>
    <scope>NUCLEOTIDE SEQUENCE</scope>
    <source>
        <strain evidence="1">SGF0006</strain>
        <tissue evidence="1">Muscle</tissue>
    </source>
</reference>
<dbReference type="PANTHER" id="PTHR12044:SF14">
    <property type="entry name" value="MEIOTIC DOUBLE-STRANDED BREAK FORMATION PROTEIN 1"/>
    <property type="match status" value="1"/>
</dbReference>
<dbReference type="EMBL" id="JAPTMU010000176">
    <property type="protein sequence ID" value="KAJ4920692.1"/>
    <property type="molecule type" value="Genomic_DNA"/>
</dbReference>
<feature type="non-terminal residue" evidence="1">
    <location>
        <position position="1"/>
    </location>
</feature>
<evidence type="ECO:0000313" key="1">
    <source>
        <dbReference type="EMBL" id="KAJ4920692.1"/>
    </source>
</evidence>
<name>A0AAD6A9I1_9TELE</name>
<proteinExistence type="predicted"/>